<name>A0ABW8RAK4_9BACI</name>
<reference evidence="3 4" key="1">
    <citation type="submission" date="2024-11" db="EMBL/GenBank/DDBJ databases">
        <authorList>
            <person name="Lucas J.A."/>
        </authorList>
    </citation>
    <scope>NUCLEOTIDE SEQUENCE [LARGE SCALE GENOMIC DNA]</scope>
    <source>
        <strain evidence="3 4">Z 5.4</strain>
    </source>
</reference>
<dbReference type="Gene3D" id="3.10.450.50">
    <property type="match status" value="1"/>
</dbReference>
<keyword evidence="4" id="KW-1185">Reference proteome</keyword>
<dbReference type="GO" id="GO:0051213">
    <property type="term" value="F:dioxygenase activity"/>
    <property type="evidence" value="ECO:0007669"/>
    <property type="project" value="UniProtKB-KW"/>
</dbReference>
<dbReference type="Pfam" id="PF00866">
    <property type="entry name" value="Ring_hydroxyl_B"/>
    <property type="match status" value="1"/>
</dbReference>
<evidence type="ECO:0000256" key="1">
    <source>
        <dbReference type="ARBA" id="ARBA00009570"/>
    </source>
</evidence>
<accession>A0ABW8RAK4</accession>
<organism evidence="3 4">
    <name type="scientific">Bacillus salipaludis</name>
    <dbReference type="NCBI Taxonomy" id="2547811"/>
    <lineage>
        <taxon>Bacteria</taxon>
        <taxon>Bacillati</taxon>
        <taxon>Bacillota</taxon>
        <taxon>Bacilli</taxon>
        <taxon>Bacillales</taxon>
        <taxon>Bacillaceae</taxon>
        <taxon>Bacillus</taxon>
    </lineage>
</organism>
<dbReference type="InterPro" id="IPR032710">
    <property type="entry name" value="NTF2-like_dom_sf"/>
</dbReference>
<dbReference type="RefSeq" id="WP_406579174.1">
    <property type="nucleotide sequence ID" value="NZ_JBJHQH010000002.1"/>
</dbReference>
<protein>
    <submittedName>
        <fullName evidence="3">Aromatic-ring-hydroxylating dioxygenase subunit beta</fullName>
    </submittedName>
</protein>
<proteinExistence type="inferred from homology"/>
<dbReference type="PANTHER" id="PTHR41534">
    <property type="entry name" value="BLR3401 PROTEIN"/>
    <property type="match status" value="1"/>
</dbReference>
<keyword evidence="3" id="KW-0223">Dioxygenase</keyword>
<dbReference type="InterPro" id="IPR000391">
    <property type="entry name" value="Rng_hydr_dOase-bsu"/>
</dbReference>
<dbReference type="EMBL" id="JBJHQH010000002">
    <property type="protein sequence ID" value="MFK9090482.1"/>
    <property type="molecule type" value="Genomic_DNA"/>
</dbReference>
<gene>
    <name evidence="3" type="ORF">ACJEBI_03145</name>
</gene>
<keyword evidence="2" id="KW-0560">Oxidoreductase</keyword>
<dbReference type="Proteomes" id="UP001623041">
    <property type="component" value="Unassembled WGS sequence"/>
</dbReference>
<sequence>MKKSLQEIEDFLYHEAELLDEWKLEEWAALFSSEGMYLIPPIGNPNADHNKSVYFAHDDRDRLEQRAKRLLKREAHVEYPHSTTVRNLHNIRIKDLDEQSNSATVRCNFTTYRTKREKLDCYVGVLEYILILENNELKIKEKKVILKLDSLRPQGKISIIL</sequence>
<evidence type="ECO:0000256" key="2">
    <source>
        <dbReference type="ARBA" id="ARBA00023002"/>
    </source>
</evidence>
<comment type="similarity">
    <text evidence="1">Belongs to the bacterial ring-hydroxylating dioxygenase beta subunit family.</text>
</comment>
<dbReference type="PANTHER" id="PTHR41534:SF2">
    <property type="entry name" value="3-PHENYLPROPIONATE_CINNAMIC ACID DIOXYGENASE SUBUNIT BETA"/>
    <property type="match status" value="1"/>
</dbReference>
<evidence type="ECO:0000313" key="3">
    <source>
        <dbReference type="EMBL" id="MFK9090482.1"/>
    </source>
</evidence>
<evidence type="ECO:0000313" key="4">
    <source>
        <dbReference type="Proteomes" id="UP001623041"/>
    </source>
</evidence>
<dbReference type="SUPFAM" id="SSF54427">
    <property type="entry name" value="NTF2-like"/>
    <property type="match status" value="1"/>
</dbReference>
<dbReference type="CDD" id="cd00667">
    <property type="entry name" value="ring_hydroxylating_dioxygenases_beta"/>
    <property type="match status" value="1"/>
</dbReference>
<comment type="caution">
    <text evidence="3">The sequence shown here is derived from an EMBL/GenBank/DDBJ whole genome shotgun (WGS) entry which is preliminary data.</text>
</comment>